<dbReference type="HOGENOM" id="CLU_1337898_0_0_1"/>
<accession>B6H652</accession>
<dbReference type="Gene3D" id="3.40.50.1000">
    <property type="entry name" value="HAD superfamily/HAD-like"/>
    <property type="match status" value="1"/>
</dbReference>
<feature type="region of interest" description="Disordered" evidence="2">
    <location>
        <begin position="117"/>
        <end position="136"/>
    </location>
</feature>
<name>B6H652_PENRW</name>
<dbReference type="STRING" id="500485.B6H652"/>
<evidence type="ECO:0000313" key="3">
    <source>
        <dbReference type="EMBL" id="CAP74366.1"/>
    </source>
</evidence>
<dbReference type="GO" id="GO:0055070">
    <property type="term" value="P:copper ion homeostasis"/>
    <property type="evidence" value="ECO:0007669"/>
    <property type="project" value="TreeGrafter"/>
</dbReference>
<dbReference type="GO" id="GO:0043682">
    <property type="term" value="F:P-type divalent copper transporter activity"/>
    <property type="evidence" value="ECO:0007669"/>
    <property type="project" value="TreeGrafter"/>
</dbReference>
<gene>
    <name evidence="3" type="ORF">Pc14g02250</name>
    <name evidence="3" type="ORF">PCH_Pc14g02250</name>
</gene>
<dbReference type="eggNOG" id="KOG0207">
    <property type="taxonomic scope" value="Eukaryota"/>
</dbReference>
<dbReference type="GO" id="GO:0005507">
    <property type="term" value="F:copper ion binding"/>
    <property type="evidence" value="ECO:0007669"/>
    <property type="project" value="TreeGrafter"/>
</dbReference>
<dbReference type="OMA" id="RARMNFG"/>
<dbReference type="AlphaFoldDB" id="B6H652"/>
<dbReference type="InterPro" id="IPR023214">
    <property type="entry name" value="HAD_sf"/>
</dbReference>
<proteinExistence type="predicted"/>
<protein>
    <submittedName>
        <fullName evidence="3">Pc14g02250 protein</fullName>
    </submittedName>
</protein>
<dbReference type="GO" id="GO:0016020">
    <property type="term" value="C:membrane"/>
    <property type="evidence" value="ECO:0007669"/>
    <property type="project" value="InterPro"/>
</dbReference>
<dbReference type="InterPro" id="IPR001757">
    <property type="entry name" value="P_typ_ATPase"/>
</dbReference>
<dbReference type="GO" id="GO:0016887">
    <property type="term" value="F:ATP hydrolysis activity"/>
    <property type="evidence" value="ECO:0007669"/>
    <property type="project" value="InterPro"/>
</dbReference>
<dbReference type="EMBL" id="AM920429">
    <property type="protein sequence ID" value="CAP74366.1"/>
    <property type="molecule type" value="Genomic_DNA"/>
</dbReference>
<dbReference type="VEuPathDB" id="FungiDB:PCH_Pc14g02250"/>
<dbReference type="OrthoDB" id="158672at2759"/>
<dbReference type="GO" id="GO:0005524">
    <property type="term" value="F:ATP binding"/>
    <property type="evidence" value="ECO:0007669"/>
    <property type="project" value="InterPro"/>
</dbReference>
<keyword evidence="1" id="KW-1278">Translocase</keyword>
<dbReference type="InterPro" id="IPR036412">
    <property type="entry name" value="HAD-like_sf"/>
</dbReference>
<dbReference type="PANTHER" id="PTHR43520">
    <property type="entry name" value="ATP7, ISOFORM B"/>
    <property type="match status" value="1"/>
</dbReference>
<dbReference type="Pfam" id="PF00702">
    <property type="entry name" value="Hydrolase"/>
    <property type="match status" value="1"/>
</dbReference>
<dbReference type="BioCyc" id="PCHR:PC14G02250-MONOMER"/>
<evidence type="ECO:0000256" key="1">
    <source>
        <dbReference type="ARBA" id="ARBA00022967"/>
    </source>
</evidence>
<sequence>MARSSPETDTYSVSNLLAKYQSAGKSTAVLSIRQVHSPSTEPSKFIPAIIFATPDKIRPEAINIISQLQKRHVDVFMCTGDNQTTAHAVADMLDIPRSKVMANVLPAEKASFVRQIQNHSSNTTPADGETTPSSNPPRPIVAFVGDGVDDSPALAAADVSIAMASGSDVATNSASFILLKSGLSTILQLVLLSRRVFNRARMNFG</sequence>
<dbReference type="Proteomes" id="UP000000724">
    <property type="component" value="Contig Pc00c14"/>
</dbReference>
<evidence type="ECO:0000313" key="4">
    <source>
        <dbReference type="Proteomes" id="UP000000724"/>
    </source>
</evidence>
<organism evidence="3 4">
    <name type="scientific">Penicillium rubens (strain ATCC 28089 / DSM 1075 / NRRL 1951 / Wisconsin 54-1255)</name>
    <name type="common">Penicillium chrysogenum</name>
    <dbReference type="NCBI Taxonomy" id="500485"/>
    <lineage>
        <taxon>Eukaryota</taxon>
        <taxon>Fungi</taxon>
        <taxon>Dikarya</taxon>
        <taxon>Ascomycota</taxon>
        <taxon>Pezizomycotina</taxon>
        <taxon>Eurotiomycetes</taxon>
        <taxon>Eurotiomycetidae</taxon>
        <taxon>Eurotiales</taxon>
        <taxon>Aspergillaceae</taxon>
        <taxon>Penicillium</taxon>
        <taxon>Penicillium chrysogenum species complex</taxon>
    </lineage>
</organism>
<dbReference type="PANTHER" id="PTHR43520:SF32">
    <property type="entry name" value="COPPER RESISTANCE P-TYPE ATPASE (EUROFUNG)"/>
    <property type="match status" value="1"/>
</dbReference>
<evidence type="ECO:0000256" key="2">
    <source>
        <dbReference type="SAM" id="MobiDB-lite"/>
    </source>
</evidence>
<reference evidence="3 4" key="1">
    <citation type="journal article" date="2008" name="Nat. Biotechnol.">
        <title>Genome sequencing and analysis of the filamentous fungus Penicillium chrysogenum.</title>
        <authorList>
            <person name="van den Berg M.A."/>
            <person name="Albang R."/>
            <person name="Albermann K."/>
            <person name="Badger J.H."/>
            <person name="Daran J.-M."/>
            <person name="Driessen A.J.M."/>
            <person name="Garcia-Estrada C."/>
            <person name="Fedorova N.D."/>
            <person name="Harris D.M."/>
            <person name="Heijne W.H.M."/>
            <person name="Joardar V.S."/>
            <person name="Kiel J.A.K.W."/>
            <person name="Kovalchuk A."/>
            <person name="Martin J.F."/>
            <person name="Nierman W.C."/>
            <person name="Nijland J.G."/>
            <person name="Pronk J.T."/>
            <person name="Roubos J.A."/>
            <person name="van der Klei I.J."/>
            <person name="van Peij N.N.M.E."/>
            <person name="Veenhuis M."/>
            <person name="von Doehren H."/>
            <person name="Wagner C."/>
            <person name="Wortman J.R."/>
            <person name="Bovenberg R.A.L."/>
        </authorList>
    </citation>
    <scope>NUCLEOTIDE SEQUENCE [LARGE SCALE GENOMIC DNA]</scope>
    <source>
        <strain evidence="4">ATCC 28089 / DSM 1075 / NRRL 1951 / Wisconsin 54-1255</strain>
    </source>
</reference>
<dbReference type="PRINTS" id="PR00119">
    <property type="entry name" value="CATATPASE"/>
</dbReference>
<dbReference type="PRINTS" id="PR00120">
    <property type="entry name" value="HATPASE"/>
</dbReference>
<dbReference type="SUPFAM" id="SSF56784">
    <property type="entry name" value="HAD-like"/>
    <property type="match status" value="1"/>
</dbReference>
<keyword evidence="4" id="KW-1185">Reference proteome</keyword>
<feature type="compositionally biased region" description="Polar residues" evidence="2">
    <location>
        <begin position="117"/>
        <end position="133"/>
    </location>
</feature>